<gene>
    <name evidence="4" type="ORF">FM105_03635</name>
</gene>
<evidence type="ECO:0000313" key="5">
    <source>
        <dbReference type="Proteomes" id="UP000196581"/>
    </source>
</evidence>
<keyword evidence="2" id="KW-0472">Membrane</keyword>
<dbReference type="RefSeq" id="WP_087004879.1">
    <property type="nucleotide sequence ID" value="NZ_FWFF01000003.1"/>
</dbReference>
<accession>A0A1X6X3M1</accession>
<sequence>MGLRRLTAFALAHAAGTILLLASVRELGAEALSGDAGAALLLIAGGAAVLAGARTALSVHLVLAWRLCRACGLAAVPLRAAALRAAPLAIRSIVAAAVGGSLSVVGLTAPSLAASSSPAAAAAPSSPAAQQSPPASSSPAWPLTPGPGAEGAQDPAWPLSDGADAGEDSGEDAGGHGGHADDEGQFHIVSSGDTLWRIVADDLPSAAAPQLTDRVEEIHAANRATIGDDANLLLPGQRLVLP</sequence>
<dbReference type="EMBL" id="FWFF01000003">
    <property type="protein sequence ID" value="SLM93384.1"/>
    <property type="molecule type" value="Genomic_DNA"/>
</dbReference>
<dbReference type="InterPro" id="IPR018392">
    <property type="entry name" value="LysM"/>
</dbReference>
<dbReference type="CDD" id="cd00118">
    <property type="entry name" value="LysM"/>
    <property type="match status" value="1"/>
</dbReference>
<dbReference type="Gene3D" id="3.10.350.10">
    <property type="entry name" value="LysM domain"/>
    <property type="match status" value="1"/>
</dbReference>
<protein>
    <recommendedName>
        <fullName evidence="3">LysM domain-containing protein</fullName>
    </recommendedName>
</protein>
<proteinExistence type="predicted"/>
<evidence type="ECO:0000313" key="4">
    <source>
        <dbReference type="EMBL" id="SLM93384.1"/>
    </source>
</evidence>
<reference evidence="5" key="1">
    <citation type="submission" date="2017-02" db="EMBL/GenBank/DDBJ databases">
        <authorList>
            <person name="Dridi B."/>
        </authorList>
    </citation>
    <scope>NUCLEOTIDE SEQUENCE [LARGE SCALE GENOMIC DNA]</scope>
    <source>
        <strain evidence="5">B Co 03.10</strain>
    </source>
</reference>
<dbReference type="PROSITE" id="PS51782">
    <property type="entry name" value="LYSM"/>
    <property type="match status" value="1"/>
</dbReference>
<organism evidence="4 5">
    <name type="scientific">Brevibacterium yomogidense</name>
    <dbReference type="NCBI Taxonomy" id="946573"/>
    <lineage>
        <taxon>Bacteria</taxon>
        <taxon>Bacillati</taxon>
        <taxon>Actinomycetota</taxon>
        <taxon>Actinomycetes</taxon>
        <taxon>Micrococcales</taxon>
        <taxon>Brevibacteriaceae</taxon>
        <taxon>Brevibacterium</taxon>
    </lineage>
</organism>
<feature type="region of interest" description="Disordered" evidence="1">
    <location>
        <begin position="118"/>
        <end position="185"/>
    </location>
</feature>
<evidence type="ECO:0000256" key="1">
    <source>
        <dbReference type="SAM" id="MobiDB-lite"/>
    </source>
</evidence>
<name>A0A1X6X3M1_9MICO</name>
<feature type="transmembrane region" description="Helical" evidence="2">
    <location>
        <begin position="39"/>
        <end position="67"/>
    </location>
</feature>
<dbReference type="InterPro" id="IPR036779">
    <property type="entry name" value="LysM_dom_sf"/>
</dbReference>
<evidence type="ECO:0000259" key="3">
    <source>
        <dbReference type="PROSITE" id="PS51782"/>
    </source>
</evidence>
<keyword evidence="2" id="KW-0812">Transmembrane</keyword>
<keyword evidence="2" id="KW-1133">Transmembrane helix</keyword>
<dbReference type="AlphaFoldDB" id="A0A1X6X3M1"/>
<evidence type="ECO:0000256" key="2">
    <source>
        <dbReference type="SAM" id="Phobius"/>
    </source>
</evidence>
<feature type="domain" description="LysM" evidence="3">
    <location>
        <begin position="185"/>
        <end position="241"/>
    </location>
</feature>
<dbReference type="Proteomes" id="UP000196581">
    <property type="component" value="Unassembled WGS sequence"/>
</dbReference>
<feature type="compositionally biased region" description="Low complexity" evidence="1">
    <location>
        <begin position="118"/>
        <end position="140"/>
    </location>
</feature>
<keyword evidence="5" id="KW-1185">Reference proteome</keyword>